<feature type="region of interest" description="Disordered" evidence="1">
    <location>
        <begin position="326"/>
        <end position="358"/>
    </location>
</feature>
<organism evidence="2 3">
    <name type="scientific">Paraglomus brasilianum</name>
    <dbReference type="NCBI Taxonomy" id="144538"/>
    <lineage>
        <taxon>Eukaryota</taxon>
        <taxon>Fungi</taxon>
        <taxon>Fungi incertae sedis</taxon>
        <taxon>Mucoromycota</taxon>
        <taxon>Glomeromycotina</taxon>
        <taxon>Glomeromycetes</taxon>
        <taxon>Paraglomerales</taxon>
        <taxon>Paraglomeraceae</taxon>
        <taxon>Paraglomus</taxon>
    </lineage>
</organism>
<feature type="compositionally biased region" description="Acidic residues" evidence="1">
    <location>
        <begin position="167"/>
        <end position="178"/>
    </location>
</feature>
<feature type="compositionally biased region" description="Basic and acidic residues" evidence="1">
    <location>
        <begin position="179"/>
        <end position="199"/>
    </location>
</feature>
<feature type="compositionally biased region" description="Pro residues" evidence="1">
    <location>
        <begin position="28"/>
        <end position="40"/>
    </location>
</feature>
<feature type="compositionally biased region" description="Polar residues" evidence="1">
    <location>
        <begin position="15"/>
        <end position="25"/>
    </location>
</feature>
<accession>A0A9N8WCP5</accession>
<keyword evidence="3" id="KW-1185">Reference proteome</keyword>
<dbReference type="OrthoDB" id="10482980at2759"/>
<feature type="compositionally biased region" description="Pro residues" evidence="1">
    <location>
        <begin position="70"/>
        <end position="80"/>
    </location>
</feature>
<proteinExistence type="predicted"/>
<reference evidence="2" key="1">
    <citation type="submission" date="2021-06" db="EMBL/GenBank/DDBJ databases">
        <authorList>
            <person name="Kallberg Y."/>
            <person name="Tangrot J."/>
            <person name="Rosling A."/>
        </authorList>
    </citation>
    <scope>NUCLEOTIDE SEQUENCE</scope>
    <source>
        <strain evidence="2">BR232B</strain>
    </source>
</reference>
<dbReference type="EMBL" id="CAJVPI010000126">
    <property type="protein sequence ID" value="CAG8485224.1"/>
    <property type="molecule type" value="Genomic_DNA"/>
</dbReference>
<feature type="region of interest" description="Disordered" evidence="1">
    <location>
        <begin position="247"/>
        <end position="279"/>
    </location>
</feature>
<evidence type="ECO:0000313" key="2">
    <source>
        <dbReference type="EMBL" id="CAG8485224.1"/>
    </source>
</evidence>
<name>A0A9N8WCP5_9GLOM</name>
<evidence type="ECO:0000313" key="3">
    <source>
        <dbReference type="Proteomes" id="UP000789739"/>
    </source>
</evidence>
<feature type="compositionally biased region" description="Polar residues" evidence="1">
    <location>
        <begin position="248"/>
        <end position="279"/>
    </location>
</feature>
<feature type="region of interest" description="Disordered" evidence="1">
    <location>
        <begin position="1"/>
        <end position="89"/>
    </location>
</feature>
<comment type="caution">
    <text evidence="2">The sequence shown here is derived from an EMBL/GenBank/DDBJ whole genome shotgun (WGS) entry which is preliminary data.</text>
</comment>
<feature type="region of interest" description="Disordered" evidence="1">
    <location>
        <begin position="142"/>
        <end position="202"/>
    </location>
</feature>
<gene>
    <name evidence="2" type="ORF">PBRASI_LOCUS1795</name>
</gene>
<dbReference type="AlphaFoldDB" id="A0A9N8WCP5"/>
<dbReference type="Proteomes" id="UP000789739">
    <property type="component" value="Unassembled WGS sequence"/>
</dbReference>
<sequence length="358" mass="39492">MSVAPVKFDIETFREPTNPSQSSHPTARPTPPRGNDPPIPSQTRPPLYSDRSYFVPPYQPSIQNPFSPQSRPPTQPPQPFIPSSFNTQPQNVMITDNTKLQHSCPNCGHIIICNRNVAPVVEDVGPREKRYHEPVILNAARASRQEKARRNTLSWRPQSRLRRSDGDELPQETLDDLLEAAKEDSRRRTMGDGNYRDDLAGEQNDMTFGAGVGGGFGDTMFGRIDSSTGTINRFATRPFRDTMMGTDAGTSTAAPPVADSSTKVPGLSGTTSTQSSFVSATGSDTDLRELQQKETQVIKLPPVPENDPTFGYKKLNVVNGMPRKSTIEMKKPLPNPIPMEDDSTSAEKGVWSRLWGWG</sequence>
<protein>
    <submittedName>
        <fullName evidence="2">2859_t:CDS:1</fullName>
    </submittedName>
</protein>
<evidence type="ECO:0000256" key="1">
    <source>
        <dbReference type="SAM" id="MobiDB-lite"/>
    </source>
</evidence>